<evidence type="ECO:0000259" key="22">
    <source>
        <dbReference type="PROSITE" id="PS50927"/>
    </source>
</evidence>
<keyword evidence="18" id="KW-0472">Membrane</keyword>
<dbReference type="GO" id="GO:0030246">
    <property type="term" value="F:carbohydrate binding"/>
    <property type="evidence" value="ECO:0007669"/>
    <property type="project" value="UniProtKB-KW"/>
</dbReference>
<organism evidence="24 25">
    <name type="scientific">Vitis vinifera</name>
    <name type="common">Grape</name>
    <dbReference type="NCBI Taxonomy" id="29760"/>
    <lineage>
        <taxon>Eukaryota</taxon>
        <taxon>Viridiplantae</taxon>
        <taxon>Streptophyta</taxon>
        <taxon>Embryophyta</taxon>
        <taxon>Tracheophyta</taxon>
        <taxon>Spermatophyta</taxon>
        <taxon>Magnoliopsida</taxon>
        <taxon>eudicotyledons</taxon>
        <taxon>Gunneridae</taxon>
        <taxon>Pentapetalae</taxon>
        <taxon>rosids</taxon>
        <taxon>Vitales</taxon>
        <taxon>Vitaceae</taxon>
        <taxon>Viteae</taxon>
        <taxon>Vitis</taxon>
    </lineage>
</organism>
<dbReference type="PROSITE" id="PS50948">
    <property type="entry name" value="PAN"/>
    <property type="match status" value="1"/>
</dbReference>
<evidence type="ECO:0000256" key="11">
    <source>
        <dbReference type="ARBA" id="ARBA00023157"/>
    </source>
</evidence>
<evidence type="ECO:0000256" key="17">
    <source>
        <dbReference type="SAM" id="MobiDB-lite"/>
    </source>
</evidence>
<evidence type="ECO:0000259" key="23">
    <source>
        <dbReference type="PROSITE" id="PS50948"/>
    </source>
</evidence>
<evidence type="ECO:0000313" key="24">
    <source>
        <dbReference type="EMBL" id="RVW68708.1"/>
    </source>
</evidence>
<keyword evidence="18" id="KW-1133">Transmembrane helix</keyword>
<dbReference type="AlphaFoldDB" id="A0A438G973"/>
<evidence type="ECO:0000259" key="21">
    <source>
        <dbReference type="PROSITE" id="PS50026"/>
    </source>
</evidence>
<dbReference type="PROSITE" id="PS50011">
    <property type="entry name" value="PROTEIN_KINASE_DOM"/>
    <property type="match status" value="2"/>
</dbReference>
<dbReference type="FunFam" id="2.90.10.10:FF:000004">
    <property type="entry name" value="G-type lectin S-receptor-like serine/threonine-protein kinase"/>
    <property type="match status" value="1"/>
</dbReference>
<dbReference type="InterPro" id="IPR000742">
    <property type="entry name" value="EGF"/>
</dbReference>
<protein>
    <recommendedName>
        <fullName evidence="2">non-specific serine/threonine protein kinase</fullName>
        <ecNumber evidence="2">2.7.11.1</ecNumber>
    </recommendedName>
</protein>
<reference evidence="24 25" key="1">
    <citation type="journal article" date="2018" name="PLoS Genet.">
        <title>Population sequencing reveals clonal diversity and ancestral inbreeding in the grapevine cultivar Chardonnay.</title>
        <authorList>
            <person name="Roach M.J."/>
            <person name="Johnson D.L."/>
            <person name="Bohlmann J."/>
            <person name="van Vuuren H.J."/>
            <person name="Jones S.J."/>
            <person name="Pretorius I.S."/>
            <person name="Schmidt S.A."/>
            <person name="Borneman A.R."/>
        </authorList>
    </citation>
    <scope>NUCLEOTIDE SEQUENCE [LARGE SCALE GENOMIC DNA]</scope>
    <source>
        <strain evidence="25">cv. Chardonnay</strain>
        <tissue evidence="24">Leaf</tissue>
    </source>
</reference>
<name>A0A438G973_VITVI</name>
<dbReference type="CDD" id="cd00054">
    <property type="entry name" value="EGF_CA"/>
    <property type="match status" value="1"/>
</dbReference>
<keyword evidence="18" id="KW-0812">Transmembrane</keyword>
<sequence length="1081" mass="122014">MDALTTLVILLSYVVSILRICSAVDFITVNQMIQDGETITSAGGSFELGFFSRPANSNKRYLGIWYKKVATGTVAWVANRELPLNDTSGVLKVTDQGKLVLLNGANTIIWSSNSSRSAQNPNAQLLESGNLVMKNGNDSDPENFLWQSFDHPSSTLLPGMKLGRNIITGLDRRLSSWKSTDDPSRGNFTYRLDPNGFPQLIVMQGSDVTFRSGPWNGLRFSGFPEMRPNPVFKYDFVFNEKEMYFTFDLVNSSVITRLELNPNGDLQRLVWIDRTQGWTVYATAQKDDCDIYALCGGYATCNINDSPRCDCMKGFVPKFPDEWNRMDWSGGCDRNIALNCQNGDGFLKYSGIKLPDTRNSEFNRSMNLKECESLCLRTCSCTAYSNLDISRGGSGCLLWFDNLTDIRDFTEDGQEFYVRMAASEVDAFASSSKRKKQRWVISISASIVALILLSLLLGLYILKKKKKKKKLKRKGTMLYNLEGSQTNERQEDLDLPLFDLTTICNATNNFSIDNKLGQEGFGSVYKGTLQDGKEIAVKRLSKNSRQGLHEFKNEVVYISRLQHRNLVKLLGCYIHGEEKMLAYEYMFNKSLDFFIFDQMRSMTLDWPKRFVIINGIARGLLYLHQDSRLRIIHRDLKANNILLDSVMNPKISDFGIARSFGSDETKASTNRVVGTYGYMSPEYAIHGVYSIKSDVFNFSVLVLEIVSGKRNRGFRHPDHYLNLLGHAWTLYMEDRYLELIDKSIGVTCNLPEVLRYLELIDKSIGVTCNLLEVLRYIYSVRSTVPLINGGEIFYVVMMTLGGSMAITTLQAADRDRGRRRNVGHDRLLWKIRMRVTRMTMRATCHCKMRATCSQREGWLVEFGALDSTMHDHRLAAAGFSQVESLNFNGANNSSWHSLGFFRRPPNSNKRELPLTDSSGVLKVTDRGRLVLLNGIARGLLCLHLDSRLRIIHRDLKVDNILLDSEMNPKILDFGMAKSSGDETEACTKKVAWNIVRCTIHGVFSVKPDVFSFGVLVLEIAWTLYGRSVFGADDRPSMSAVVQMLGSEGALPQPKQPGFFSETNIQESNPLPSKHATFSGYI</sequence>
<dbReference type="FunFam" id="3.50.4.10:FF:000002">
    <property type="entry name" value="G-type lectin S-receptor-like serine/threonine-protein kinase"/>
    <property type="match status" value="1"/>
</dbReference>
<dbReference type="Pfam" id="PF07714">
    <property type="entry name" value="PK_Tyr_Ser-Thr"/>
    <property type="match status" value="2"/>
</dbReference>
<feature type="chain" id="PRO_5019178467" description="non-specific serine/threonine protein kinase" evidence="19">
    <location>
        <begin position="24"/>
        <end position="1081"/>
    </location>
</feature>
<feature type="region of interest" description="Disordered" evidence="17">
    <location>
        <begin position="1058"/>
        <end position="1081"/>
    </location>
</feature>
<dbReference type="SMART" id="SM00108">
    <property type="entry name" value="B_lectin"/>
    <property type="match status" value="1"/>
</dbReference>
<feature type="domain" description="EGF-like" evidence="21">
    <location>
        <begin position="285"/>
        <end position="321"/>
    </location>
</feature>
<dbReference type="Gene3D" id="2.90.10.10">
    <property type="entry name" value="Bulb-type lectin domain"/>
    <property type="match status" value="1"/>
</dbReference>
<evidence type="ECO:0000256" key="12">
    <source>
        <dbReference type="ARBA" id="ARBA00023170"/>
    </source>
</evidence>
<keyword evidence="8" id="KW-0547">Nucleotide-binding</keyword>
<keyword evidence="6" id="KW-0808">Transferase</keyword>
<evidence type="ECO:0000256" key="6">
    <source>
        <dbReference type="ARBA" id="ARBA00022679"/>
    </source>
</evidence>
<feature type="domain" description="Apple" evidence="23">
    <location>
        <begin position="340"/>
        <end position="421"/>
    </location>
</feature>
<evidence type="ECO:0000256" key="18">
    <source>
        <dbReference type="SAM" id="Phobius"/>
    </source>
</evidence>
<gene>
    <name evidence="24" type="primary">VvCHDp000712_53</name>
    <name evidence="24" type="ORF">CK203_056052</name>
</gene>
<evidence type="ECO:0000256" key="9">
    <source>
        <dbReference type="ARBA" id="ARBA00022777"/>
    </source>
</evidence>
<dbReference type="FunFam" id="1.10.510.10:FF:001023">
    <property type="entry name" value="Os07g0541700 protein"/>
    <property type="match status" value="1"/>
</dbReference>
<evidence type="ECO:0000256" key="8">
    <source>
        <dbReference type="ARBA" id="ARBA00022741"/>
    </source>
</evidence>
<comment type="caution">
    <text evidence="16">Lacks conserved residue(s) required for the propagation of feature annotation.</text>
</comment>
<feature type="domain" description="Protein kinase" evidence="20">
    <location>
        <begin position="794"/>
        <end position="1081"/>
    </location>
</feature>
<keyword evidence="3" id="KW-1003">Cell membrane</keyword>
<keyword evidence="24" id="KW-0430">Lectin</keyword>
<dbReference type="FunFam" id="3.30.200.20:FF:000195">
    <property type="entry name" value="G-type lectin S-receptor-like serine/threonine-protein kinase"/>
    <property type="match status" value="1"/>
</dbReference>
<dbReference type="PROSITE" id="PS50026">
    <property type="entry name" value="EGF_3"/>
    <property type="match status" value="1"/>
</dbReference>
<dbReference type="Pfam" id="PF01453">
    <property type="entry name" value="B_lectin"/>
    <property type="match status" value="1"/>
</dbReference>
<evidence type="ECO:0000256" key="5">
    <source>
        <dbReference type="ARBA" id="ARBA00022553"/>
    </source>
</evidence>
<dbReference type="PANTHER" id="PTHR27002">
    <property type="entry name" value="RECEPTOR-LIKE SERINE/THREONINE-PROTEIN KINASE SD1-8"/>
    <property type="match status" value="1"/>
</dbReference>
<dbReference type="Gene3D" id="1.10.510.10">
    <property type="entry name" value="Transferase(Phosphotransferase) domain 1"/>
    <property type="match status" value="2"/>
</dbReference>
<feature type="signal peptide" evidence="19">
    <location>
        <begin position="1"/>
        <end position="23"/>
    </location>
</feature>
<keyword evidence="13" id="KW-0325">Glycoprotein</keyword>
<dbReference type="InterPro" id="IPR008271">
    <property type="entry name" value="Ser/Thr_kinase_AS"/>
</dbReference>
<feature type="domain" description="Bulb-type lectin" evidence="22">
    <location>
        <begin position="24"/>
        <end position="146"/>
    </location>
</feature>
<evidence type="ECO:0000313" key="25">
    <source>
        <dbReference type="Proteomes" id="UP000288805"/>
    </source>
</evidence>
<evidence type="ECO:0000256" key="19">
    <source>
        <dbReference type="SAM" id="SignalP"/>
    </source>
</evidence>
<evidence type="ECO:0000256" key="15">
    <source>
        <dbReference type="ARBA" id="ARBA00048679"/>
    </source>
</evidence>
<evidence type="ECO:0000256" key="2">
    <source>
        <dbReference type="ARBA" id="ARBA00012513"/>
    </source>
</evidence>
<dbReference type="PANTHER" id="PTHR27002:SF906">
    <property type="entry name" value="PROTEIN KINASE DOMAIN-CONTAINING PROTEIN"/>
    <property type="match status" value="1"/>
</dbReference>
<dbReference type="CDD" id="cd01098">
    <property type="entry name" value="PAN_AP_plant"/>
    <property type="match status" value="1"/>
</dbReference>
<keyword evidence="7 19" id="KW-0732">Signal</keyword>
<keyword evidence="11" id="KW-1015">Disulfide bond</keyword>
<dbReference type="InterPro" id="IPR036426">
    <property type="entry name" value="Bulb-type_lectin_dom_sf"/>
</dbReference>
<evidence type="ECO:0000256" key="3">
    <source>
        <dbReference type="ARBA" id="ARBA00022475"/>
    </source>
</evidence>
<feature type="compositionally biased region" description="Polar residues" evidence="17">
    <location>
        <begin position="1060"/>
        <end position="1070"/>
    </location>
</feature>
<dbReference type="InterPro" id="IPR001480">
    <property type="entry name" value="Bulb-type_lectin_dom"/>
</dbReference>
<dbReference type="Proteomes" id="UP000288805">
    <property type="component" value="Unassembled WGS sequence"/>
</dbReference>
<evidence type="ECO:0000256" key="13">
    <source>
        <dbReference type="ARBA" id="ARBA00023180"/>
    </source>
</evidence>
<dbReference type="InterPro" id="IPR001245">
    <property type="entry name" value="Ser-Thr/Tyr_kinase_cat_dom"/>
</dbReference>
<dbReference type="GO" id="GO:0048544">
    <property type="term" value="P:recognition of pollen"/>
    <property type="evidence" value="ECO:0007669"/>
    <property type="project" value="InterPro"/>
</dbReference>
<dbReference type="Pfam" id="PF00954">
    <property type="entry name" value="S_locus_glycop"/>
    <property type="match status" value="1"/>
</dbReference>
<keyword evidence="12 24" id="KW-0675">Receptor</keyword>
<dbReference type="GO" id="GO:0004674">
    <property type="term" value="F:protein serine/threonine kinase activity"/>
    <property type="evidence" value="ECO:0007669"/>
    <property type="project" value="UniProtKB-KW"/>
</dbReference>
<comment type="catalytic activity">
    <reaction evidence="15">
        <text>L-seryl-[protein] + ATP = O-phospho-L-seryl-[protein] + ADP + H(+)</text>
        <dbReference type="Rhea" id="RHEA:17989"/>
        <dbReference type="Rhea" id="RHEA-COMP:9863"/>
        <dbReference type="Rhea" id="RHEA-COMP:11604"/>
        <dbReference type="ChEBI" id="CHEBI:15378"/>
        <dbReference type="ChEBI" id="CHEBI:29999"/>
        <dbReference type="ChEBI" id="CHEBI:30616"/>
        <dbReference type="ChEBI" id="CHEBI:83421"/>
        <dbReference type="ChEBI" id="CHEBI:456216"/>
        <dbReference type="EC" id="2.7.11.1"/>
    </reaction>
</comment>
<dbReference type="InterPro" id="IPR003609">
    <property type="entry name" value="Pan_app"/>
</dbReference>
<evidence type="ECO:0000256" key="1">
    <source>
        <dbReference type="ARBA" id="ARBA00004251"/>
    </source>
</evidence>
<dbReference type="SMART" id="SM00220">
    <property type="entry name" value="S_TKc"/>
    <property type="match status" value="1"/>
</dbReference>
<dbReference type="GO" id="GO:0005886">
    <property type="term" value="C:plasma membrane"/>
    <property type="evidence" value="ECO:0007669"/>
    <property type="project" value="UniProtKB-SubCell"/>
</dbReference>
<dbReference type="InterPro" id="IPR011009">
    <property type="entry name" value="Kinase-like_dom_sf"/>
</dbReference>
<dbReference type="FunFam" id="1.10.510.10:FF:000060">
    <property type="entry name" value="G-type lectin S-receptor-like serine/threonine-protein kinase"/>
    <property type="match status" value="1"/>
</dbReference>
<dbReference type="PROSITE" id="PS00108">
    <property type="entry name" value="PROTEIN_KINASE_ST"/>
    <property type="match status" value="2"/>
</dbReference>
<dbReference type="EC" id="2.7.11.1" evidence="2"/>
<accession>A0A438G973</accession>
<evidence type="ECO:0000256" key="16">
    <source>
        <dbReference type="PROSITE-ProRule" id="PRU00076"/>
    </source>
</evidence>
<dbReference type="Gene3D" id="3.30.200.20">
    <property type="entry name" value="Phosphorylase Kinase, domain 1"/>
    <property type="match status" value="1"/>
</dbReference>
<dbReference type="CDD" id="cd00028">
    <property type="entry name" value="B_lectin"/>
    <property type="match status" value="1"/>
</dbReference>
<dbReference type="InterPro" id="IPR000858">
    <property type="entry name" value="S_locus_glycoprot_dom"/>
</dbReference>
<dbReference type="SUPFAM" id="SSF56112">
    <property type="entry name" value="Protein kinase-like (PK-like)"/>
    <property type="match status" value="2"/>
</dbReference>
<evidence type="ECO:0000256" key="7">
    <source>
        <dbReference type="ARBA" id="ARBA00022729"/>
    </source>
</evidence>
<feature type="domain" description="Protein kinase" evidence="20">
    <location>
        <begin position="510"/>
        <end position="760"/>
    </location>
</feature>
<comment type="catalytic activity">
    <reaction evidence="14">
        <text>L-threonyl-[protein] + ATP = O-phospho-L-threonyl-[protein] + ADP + H(+)</text>
        <dbReference type="Rhea" id="RHEA:46608"/>
        <dbReference type="Rhea" id="RHEA-COMP:11060"/>
        <dbReference type="Rhea" id="RHEA-COMP:11605"/>
        <dbReference type="ChEBI" id="CHEBI:15378"/>
        <dbReference type="ChEBI" id="CHEBI:30013"/>
        <dbReference type="ChEBI" id="CHEBI:30616"/>
        <dbReference type="ChEBI" id="CHEBI:61977"/>
        <dbReference type="ChEBI" id="CHEBI:456216"/>
        <dbReference type="EC" id="2.7.11.1"/>
    </reaction>
</comment>
<keyword evidence="9 24" id="KW-0418">Kinase</keyword>
<dbReference type="SUPFAM" id="SSF51110">
    <property type="entry name" value="alpha-D-mannose-specific plant lectins"/>
    <property type="match status" value="1"/>
</dbReference>
<dbReference type="InterPro" id="IPR000719">
    <property type="entry name" value="Prot_kinase_dom"/>
</dbReference>
<keyword evidence="5" id="KW-0597">Phosphoprotein</keyword>
<dbReference type="SMART" id="SM00473">
    <property type="entry name" value="PAN_AP"/>
    <property type="match status" value="1"/>
</dbReference>
<feature type="transmembrane region" description="Helical" evidence="18">
    <location>
        <begin position="792"/>
        <end position="812"/>
    </location>
</feature>
<proteinExistence type="predicted"/>
<evidence type="ECO:0000259" key="20">
    <source>
        <dbReference type="PROSITE" id="PS50011"/>
    </source>
</evidence>
<evidence type="ECO:0000256" key="14">
    <source>
        <dbReference type="ARBA" id="ARBA00047899"/>
    </source>
</evidence>
<comment type="subcellular location">
    <subcellularLocation>
        <location evidence="1">Cell membrane</location>
        <topology evidence="1">Single-pass type I membrane protein</topology>
    </subcellularLocation>
</comment>
<keyword evidence="16" id="KW-0245">EGF-like domain</keyword>
<dbReference type="PROSITE" id="PS50927">
    <property type="entry name" value="BULB_LECTIN"/>
    <property type="match status" value="1"/>
</dbReference>
<dbReference type="GO" id="GO:0005524">
    <property type="term" value="F:ATP binding"/>
    <property type="evidence" value="ECO:0007669"/>
    <property type="project" value="UniProtKB-KW"/>
</dbReference>
<evidence type="ECO:0000256" key="10">
    <source>
        <dbReference type="ARBA" id="ARBA00022840"/>
    </source>
</evidence>
<dbReference type="Pfam" id="PF08276">
    <property type="entry name" value="PAN_2"/>
    <property type="match status" value="1"/>
</dbReference>
<keyword evidence="10" id="KW-0067">ATP-binding</keyword>
<dbReference type="Gene3D" id="3.50.4.10">
    <property type="entry name" value="Hepatocyte Growth Factor"/>
    <property type="match status" value="1"/>
</dbReference>
<keyword evidence="4" id="KW-0723">Serine/threonine-protein kinase</keyword>
<comment type="caution">
    <text evidence="24">The sequence shown here is derived from an EMBL/GenBank/DDBJ whole genome shotgun (WGS) entry which is preliminary data.</text>
</comment>
<evidence type="ECO:0000256" key="4">
    <source>
        <dbReference type="ARBA" id="ARBA00022527"/>
    </source>
</evidence>
<feature type="transmembrane region" description="Helical" evidence="18">
    <location>
        <begin position="439"/>
        <end position="462"/>
    </location>
</feature>
<dbReference type="EMBL" id="QGNW01000523">
    <property type="protein sequence ID" value="RVW68708.1"/>
    <property type="molecule type" value="Genomic_DNA"/>
</dbReference>